<evidence type="ECO:0000313" key="3">
    <source>
        <dbReference type="EMBL" id="ERJ06940.1"/>
    </source>
</evidence>
<evidence type="ECO:0000313" key="4">
    <source>
        <dbReference type="Proteomes" id="UP000003861"/>
    </source>
</evidence>
<reference evidence="3 4" key="2">
    <citation type="journal article" date="2013" name="PLoS ONE">
        <title>INDIGO - INtegrated Data Warehouse of MIcrobial GenOmes with Examples from the Red Sea Extremophiles.</title>
        <authorList>
            <person name="Alam I."/>
            <person name="Antunes A."/>
            <person name="Kamau A.A."/>
            <person name="Ba Alawi W."/>
            <person name="Kalkatawi M."/>
            <person name="Stingl U."/>
            <person name="Bajic V.B."/>
        </authorList>
    </citation>
    <scope>NUCLEOTIDE SEQUENCE [LARGE SCALE GENOMIC DNA]</scope>
    <source>
        <strain evidence="3 4">SARL4B</strain>
    </source>
</reference>
<dbReference type="RefSeq" id="WP_008525058.1">
    <property type="nucleotide sequence ID" value="NC_021921.1"/>
</dbReference>
<dbReference type="Proteomes" id="UP000003861">
    <property type="component" value="Unassembled WGS sequence"/>
</dbReference>
<proteinExistence type="predicted"/>
<evidence type="ECO:0000313" key="5">
    <source>
        <dbReference type="Proteomes" id="UP000015381"/>
    </source>
</evidence>
<dbReference type="EMBL" id="AFNT02000008">
    <property type="protein sequence ID" value="ERJ06940.1"/>
    <property type="molecule type" value="Genomic_DNA"/>
</dbReference>
<dbReference type="GeneID" id="25120747"/>
<gene>
    <name evidence="3" type="ORF">HLRTI_001018</name>
    <name evidence="2" type="ORF">HTIA_0208</name>
</gene>
<reference evidence="3 4" key="1">
    <citation type="journal article" date="2011" name="J. Bacteriol.">
        <title>Genome sequence of Halorhabdus tiamatea, the first archaeon isolated from a deep-sea anoxic brine lake.</title>
        <authorList>
            <person name="Antunes A."/>
            <person name="Alam I."/>
            <person name="Bajic V.B."/>
            <person name="Stingl U."/>
        </authorList>
    </citation>
    <scope>NUCLEOTIDE SEQUENCE [LARGE SCALE GENOMIC DNA]</scope>
    <source>
        <strain evidence="3 4">SARL4B</strain>
    </source>
</reference>
<evidence type="ECO:0000313" key="2">
    <source>
        <dbReference type="EMBL" id="CCQ32359.1"/>
    </source>
</evidence>
<dbReference type="OrthoDB" id="293581at2157"/>
<keyword evidence="5" id="KW-1185">Reference proteome</keyword>
<dbReference type="STRING" id="1033806.HTIA_0208"/>
<organism evidence="3 4">
    <name type="scientific">Halorhabdus tiamatea SARL4B</name>
    <dbReference type="NCBI Taxonomy" id="1033806"/>
    <lineage>
        <taxon>Archaea</taxon>
        <taxon>Methanobacteriati</taxon>
        <taxon>Methanobacteriota</taxon>
        <taxon>Stenosarchaea group</taxon>
        <taxon>Halobacteria</taxon>
        <taxon>Halobacteriales</taxon>
        <taxon>Haloarculaceae</taxon>
        <taxon>Halorhabdus</taxon>
    </lineage>
</organism>
<dbReference type="KEGG" id="hti:HTIA_0208"/>
<feature type="domain" description="DUF7311" evidence="1">
    <location>
        <begin position="1"/>
        <end position="144"/>
    </location>
</feature>
<reference evidence="2 5" key="3">
    <citation type="journal article" date="2014" name="Environ. Microbiol.">
        <title>Halorhabdus tiamatea: proteogenomics and glycosidase activity measurements identify the first cultivated euryarchaeon from a deep-sea anoxic brine lake as potential polysaccharide degrader.</title>
        <authorList>
            <person name="Werner J."/>
            <person name="Ferrer M."/>
            <person name="Michel G."/>
            <person name="Mann A.J."/>
            <person name="Huang S."/>
            <person name="Juarez S."/>
            <person name="Ciordia S."/>
            <person name="Albar J.P."/>
            <person name="Alcaide M."/>
            <person name="La Cono V."/>
            <person name="Yakimov M.M."/>
            <person name="Antunes A."/>
            <person name="Taborda M."/>
            <person name="Da Costa M.S."/>
            <person name="Amann R.I."/>
            <person name="Gloeckner F.O."/>
            <person name="Golyshina O.V."/>
            <person name="Golyshin P.N."/>
            <person name="Teeling H."/>
        </authorList>
    </citation>
    <scope>NUCLEOTIDE SEQUENCE [LARGE SCALE GENOMIC DNA]</scope>
    <source>
        <strain evidence="5">SARL4B</strain>
        <strain evidence="2">Type strain: SARL4B</strain>
    </source>
</reference>
<evidence type="ECO:0000259" key="1">
    <source>
        <dbReference type="Pfam" id="PF23993"/>
    </source>
</evidence>
<accession>F7PHU6</accession>
<dbReference type="EMBL" id="HF571520">
    <property type="protein sequence ID" value="CCQ32359.1"/>
    <property type="molecule type" value="Genomic_DNA"/>
</dbReference>
<dbReference type="Pfam" id="PF23993">
    <property type="entry name" value="DUF7311"/>
    <property type="match status" value="1"/>
</dbReference>
<dbReference type="Proteomes" id="UP000015381">
    <property type="component" value="Chromosome I"/>
</dbReference>
<dbReference type="InterPro" id="IPR055735">
    <property type="entry name" value="DUF7311"/>
</dbReference>
<dbReference type="HOGENOM" id="CLU_138326_0_0_2"/>
<dbReference type="AlphaFoldDB" id="F7PHU6"/>
<dbReference type="eggNOG" id="arCOG10216">
    <property type="taxonomic scope" value="Archaea"/>
</dbReference>
<name>F7PHU6_9EURY</name>
<sequence>MIRYVLAILLTVALLGIGVAGVDHATTIRSEAQVETQIAEIESAVTSLHETEEPTPTEQAGARRVLELDLPSSGFASEPVDTFRIRPDAPGITTIEYRVDGRMTRTKHIETIIKNHNASDGTTDLSGVTGRVTLALSLTAARSAPGSDPGTYVTLRVLSRGR</sequence>
<protein>
    <recommendedName>
        <fullName evidence="1">DUF7311 domain-containing protein</fullName>
    </recommendedName>
</protein>